<keyword evidence="3" id="KW-0328">Glycosyltransferase</keyword>
<feature type="transmembrane region" description="Helical" evidence="9">
    <location>
        <begin position="400"/>
        <end position="416"/>
    </location>
</feature>
<evidence type="ECO:0008006" key="12">
    <source>
        <dbReference type="Google" id="ProtNLM"/>
    </source>
</evidence>
<feature type="transmembrane region" description="Helical" evidence="9">
    <location>
        <begin position="153"/>
        <end position="172"/>
    </location>
</feature>
<feature type="transmembrane region" description="Helical" evidence="9">
    <location>
        <begin position="119"/>
        <end position="141"/>
    </location>
</feature>
<keyword evidence="6 9" id="KW-1133">Transmembrane helix</keyword>
<feature type="transmembrane region" description="Helical" evidence="9">
    <location>
        <begin position="228"/>
        <end position="244"/>
    </location>
</feature>
<organism evidence="10 11">
    <name type="scientific">Terriglobus aquaticus</name>
    <dbReference type="NCBI Taxonomy" id="940139"/>
    <lineage>
        <taxon>Bacteria</taxon>
        <taxon>Pseudomonadati</taxon>
        <taxon>Acidobacteriota</taxon>
        <taxon>Terriglobia</taxon>
        <taxon>Terriglobales</taxon>
        <taxon>Acidobacteriaceae</taxon>
        <taxon>Terriglobus</taxon>
    </lineage>
</organism>
<evidence type="ECO:0000256" key="8">
    <source>
        <dbReference type="SAM" id="MobiDB-lite"/>
    </source>
</evidence>
<feature type="transmembrane region" description="Helical" evidence="9">
    <location>
        <begin position="356"/>
        <end position="380"/>
    </location>
</feature>
<dbReference type="PANTHER" id="PTHR33908">
    <property type="entry name" value="MANNOSYLTRANSFERASE YKCB-RELATED"/>
    <property type="match status" value="1"/>
</dbReference>
<evidence type="ECO:0000256" key="7">
    <source>
        <dbReference type="ARBA" id="ARBA00023136"/>
    </source>
</evidence>
<dbReference type="PANTHER" id="PTHR33908:SF11">
    <property type="entry name" value="MEMBRANE PROTEIN"/>
    <property type="match status" value="1"/>
</dbReference>
<keyword evidence="11" id="KW-1185">Reference proteome</keyword>
<feature type="transmembrane region" description="Helical" evidence="9">
    <location>
        <begin position="94"/>
        <end position="113"/>
    </location>
</feature>
<feature type="transmembrane region" description="Helical" evidence="9">
    <location>
        <begin position="50"/>
        <end position="73"/>
    </location>
</feature>
<dbReference type="RefSeq" id="WP_263413468.1">
    <property type="nucleotide sequence ID" value="NZ_BAABBH010000001.1"/>
</dbReference>
<dbReference type="EMBL" id="JBJYXY010000001">
    <property type="protein sequence ID" value="MFN2974994.1"/>
    <property type="molecule type" value="Genomic_DNA"/>
</dbReference>
<evidence type="ECO:0000256" key="5">
    <source>
        <dbReference type="ARBA" id="ARBA00022692"/>
    </source>
</evidence>
<reference evidence="10 11" key="1">
    <citation type="submission" date="2024-12" db="EMBL/GenBank/DDBJ databases">
        <authorList>
            <person name="Lee Y."/>
        </authorList>
    </citation>
    <scope>NUCLEOTIDE SEQUENCE [LARGE SCALE GENOMIC DNA]</scope>
    <source>
        <strain evidence="10 11">03SUJ4</strain>
    </source>
</reference>
<keyword evidence="2" id="KW-1003">Cell membrane</keyword>
<dbReference type="InterPro" id="IPR050297">
    <property type="entry name" value="LipidA_mod_glycosyltrf_83"/>
</dbReference>
<comment type="caution">
    <text evidence="10">The sequence shown here is derived from an EMBL/GenBank/DDBJ whole genome shotgun (WGS) entry which is preliminary data.</text>
</comment>
<accession>A0ABW9KK41</accession>
<evidence type="ECO:0000256" key="1">
    <source>
        <dbReference type="ARBA" id="ARBA00004651"/>
    </source>
</evidence>
<evidence type="ECO:0000256" key="4">
    <source>
        <dbReference type="ARBA" id="ARBA00022679"/>
    </source>
</evidence>
<feature type="transmembrane region" description="Helical" evidence="9">
    <location>
        <begin position="436"/>
        <end position="459"/>
    </location>
</feature>
<keyword evidence="5 9" id="KW-0812">Transmembrane</keyword>
<feature type="transmembrane region" description="Helical" evidence="9">
    <location>
        <begin position="256"/>
        <end position="274"/>
    </location>
</feature>
<evidence type="ECO:0000256" key="3">
    <source>
        <dbReference type="ARBA" id="ARBA00022676"/>
    </source>
</evidence>
<keyword evidence="7 9" id="KW-0472">Membrane</keyword>
<name>A0ABW9KK41_9BACT</name>
<comment type="subcellular location">
    <subcellularLocation>
        <location evidence="1">Cell membrane</location>
        <topology evidence="1">Multi-pass membrane protein</topology>
    </subcellularLocation>
</comment>
<evidence type="ECO:0000313" key="10">
    <source>
        <dbReference type="EMBL" id="MFN2974994.1"/>
    </source>
</evidence>
<dbReference type="Proteomes" id="UP001634747">
    <property type="component" value="Unassembled WGS sequence"/>
</dbReference>
<evidence type="ECO:0000256" key="6">
    <source>
        <dbReference type="ARBA" id="ARBA00022989"/>
    </source>
</evidence>
<keyword evidence="4" id="KW-0808">Transferase</keyword>
<feature type="region of interest" description="Disordered" evidence="8">
    <location>
        <begin position="1"/>
        <end position="21"/>
    </location>
</feature>
<evidence type="ECO:0000256" key="2">
    <source>
        <dbReference type="ARBA" id="ARBA00022475"/>
    </source>
</evidence>
<evidence type="ECO:0000313" key="11">
    <source>
        <dbReference type="Proteomes" id="UP001634747"/>
    </source>
</evidence>
<feature type="transmembrane region" description="Helical" evidence="9">
    <location>
        <begin position="328"/>
        <end position="349"/>
    </location>
</feature>
<evidence type="ECO:0000256" key="9">
    <source>
        <dbReference type="SAM" id="Phobius"/>
    </source>
</evidence>
<sequence>MSKSRTYTAPGRKDASLRRPSRAPRRLAPELLNRDPNGIYPVHRTELMPIAMASLILTLLAFLICAKNGWLLLYGDAVAHLGIARRILDARYPGLAQLGGVWLPLPHLLLLPFVQRMDWWQSGIAGTFPSAAAYILGNLGLYRLARRLMPPNWAFAATAFVALNPNLLYLSTTAMTEPLFLALFVWSTVITLEAADALRSAKLHTARTRMIVSSVLTLAMVLTRYDGWIVGAAAWLVLAVAWFRSAPETRRQTTTAFAISTVITVAGPILWFLYNAKYEGDWLDFLRGPYSAAAIEKKTSPPSAGRYHGWHNPLYAFLYFTRAAQLDAAFWESGFALFFGSIAGAWLLAKQKANRIALLLWVPLPFYMYSIAWSSVPIFIPQVYPHAWYNSRYGMELLPAFAIFGTFAIWQLSQWLRRDAQPTPSNARNKRLADALYPASLILITVNTFIMFGTVGTFIQAVFHKTPWTWVGRPPLVFDEAVVNSRTRIPFEKSLAAELNRAPSDATIMFDTTDHIGAVQDAGIPLRRLVSPLDSQRFNAAKSAPAQHANIVIALDNDPVAAAVAAHPQGLSEIEILCHTGQPCARIYRSDIYTP</sequence>
<protein>
    <recommendedName>
        <fullName evidence="12">Glycosyltransferase RgtA/B/C/D-like domain-containing protein</fullName>
    </recommendedName>
</protein>
<proteinExistence type="predicted"/>
<gene>
    <name evidence="10" type="ORF">ACK2TP_04400</name>
</gene>